<evidence type="ECO:0000259" key="2">
    <source>
        <dbReference type="Pfam" id="PF05662"/>
    </source>
</evidence>
<comment type="caution">
    <text evidence="3">The sequence shown here is derived from an EMBL/GenBank/DDBJ whole genome shotgun (WGS) entry which is preliminary data.</text>
</comment>
<dbReference type="Gene3D" id="2.150.10.10">
    <property type="entry name" value="Serralysin-like metalloprotease, C-terminal"/>
    <property type="match status" value="1"/>
</dbReference>
<organism evidence="3 4">
    <name type="scientific">Fusobacterium nucleatum subsp. polymorphum</name>
    <name type="common">Fusobacterium polymorphum</name>
    <dbReference type="NCBI Taxonomy" id="76857"/>
    <lineage>
        <taxon>Bacteria</taxon>
        <taxon>Fusobacteriati</taxon>
        <taxon>Fusobacteriota</taxon>
        <taxon>Fusobacteriia</taxon>
        <taxon>Fusobacteriales</taxon>
        <taxon>Fusobacteriaceae</taxon>
        <taxon>Fusobacterium</taxon>
    </lineage>
</organism>
<keyword evidence="1" id="KW-1133">Transmembrane helix</keyword>
<feature type="domain" description="Trimeric autotransporter adhesin YadA-like stalk" evidence="2">
    <location>
        <begin position="128"/>
        <end position="161"/>
    </location>
</feature>
<dbReference type="AlphaFoldDB" id="A0A2B7YG74"/>
<dbReference type="GO" id="GO:0019867">
    <property type="term" value="C:outer membrane"/>
    <property type="evidence" value="ECO:0007669"/>
    <property type="project" value="InterPro"/>
</dbReference>
<accession>A0A2B7YG74</accession>
<keyword evidence="1" id="KW-0812">Transmembrane</keyword>
<protein>
    <recommendedName>
        <fullName evidence="2">Trimeric autotransporter adhesin YadA-like stalk domain-containing protein</fullName>
    </recommendedName>
</protein>
<sequence length="203" mass="21842">MIKSSNFKLNISIFLLVINIITYSSPIFQAGTDEDSFVFGSQYKVNGTQSGIFGVGRWGGLYDYVNEGNNSYMIGNFNKISSGSDNNFILGNNVTIGTGIFNSVVIGNNSTVSSSNEVSVGSTTQKRKITNVADGEISATSTDVVTGKQLYNAIQNTNATVIKNLRDEVSDIKNEVKYVGSLSAALSGLHFLIKKVETIKFSC</sequence>
<dbReference type="SUPFAM" id="SSF101967">
    <property type="entry name" value="Adhesin YadA, collagen-binding domain"/>
    <property type="match status" value="1"/>
</dbReference>
<gene>
    <name evidence="3" type="ORF">RN96_14145</name>
</gene>
<name>A0A2B7YG74_FUSNP</name>
<evidence type="ECO:0000256" key="1">
    <source>
        <dbReference type="SAM" id="Phobius"/>
    </source>
</evidence>
<feature type="transmembrane region" description="Helical" evidence="1">
    <location>
        <begin position="7"/>
        <end position="28"/>
    </location>
</feature>
<proteinExistence type="predicted"/>
<dbReference type="Proteomes" id="UP000222862">
    <property type="component" value="Unassembled WGS sequence"/>
</dbReference>
<dbReference type="InterPro" id="IPR008635">
    <property type="entry name" value="Coiled_stalk_dom"/>
</dbReference>
<evidence type="ECO:0000313" key="4">
    <source>
        <dbReference type="Proteomes" id="UP000222862"/>
    </source>
</evidence>
<reference evidence="3 4" key="1">
    <citation type="submission" date="2017-06" db="EMBL/GenBank/DDBJ databases">
        <title>Genome sequencing of Fusobacterium nucleatum subsp. polymorphum KCOM 1232 (=ChDC F37).</title>
        <authorList>
            <person name="Kook J.-K."/>
            <person name="Park S.-N."/>
            <person name="Lim Y.K."/>
            <person name="Roh H."/>
        </authorList>
    </citation>
    <scope>NUCLEOTIDE SEQUENCE [LARGE SCALE GENOMIC DNA]</scope>
    <source>
        <strain evidence="4">KCOM 1232 ( ChDC F37)</strain>
    </source>
</reference>
<dbReference type="Gene3D" id="1.20.5.170">
    <property type="match status" value="1"/>
</dbReference>
<keyword evidence="1" id="KW-0472">Membrane</keyword>
<dbReference type="EMBL" id="NJGI01000009">
    <property type="protein sequence ID" value="PGH19607.1"/>
    <property type="molecule type" value="Genomic_DNA"/>
</dbReference>
<dbReference type="InterPro" id="IPR011049">
    <property type="entry name" value="Serralysin-like_metalloprot_C"/>
</dbReference>
<evidence type="ECO:0000313" key="3">
    <source>
        <dbReference type="EMBL" id="PGH19607.1"/>
    </source>
</evidence>
<dbReference type="Pfam" id="PF05662">
    <property type="entry name" value="YadA_stalk"/>
    <property type="match status" value="1"/>
</dbReference>